<evidence type="ECO:0000259" key="5">
    <source>
        <dbReference type="PROSITE" id="PS51192"/>
    </source>
</evidence>
<keyword evidence="2" id="KW-0378">Hydrolase</keyword>
<dbReference type="PROSITE" id="PS51192">
    <property type="entry name" value="HELICASE_ATP_BIND_1"/>
    <property type="match status" value="1"/>
</dbReference>
<dbReference type="SMART" id="SM00490">
    <property type="entry name" value="HELICc"/>
    <property type="match status" value="1"/>
</dbReference>
<reference evidence="7" key="1">
    <citation type="submission" date="2020-09" db="EMBL/GenBank/DDBJ databases">
        <title>A novel bacterium of genus Paenibacillus, isolated from South China Sea.</title>
        <authorList>
            <person name="Huang H."/>
            <person name="Mo K."/>
            <person name="Hu Y."/>
        </authorList>
    </citation>
    <scope>NUCLEOTIDE SEQUENCE</scope>
    <source>
        <strain evidence="7">IB182363</strain>
    </source>
</reference>
<dbReference type="Gene3D" id="1.20.120.1080">
    <property type="match status" value="1"/>
</dbReference>
<dbReference type="InterPro" id="IPR013689">
    <property type="entry name" value="RNA_helicase_ATP-dep_HrpB_C"/>
</dbReference>
<evidence type="ECO:0000259" key="6">
    <source>
        <dbReference type="PROSITE" id="PS51194"/>
    </source>
</evidence>
<gene>
    <name evidence="7" type="primary">hrpB</name>
    <name evidence="7" type="ORF">IDH45_32850</name>
</gene>
<keyword evidence="3 7" id="KW-0347">Helicase</keyword>
<comment type="caution">
    <text evidence="7">The sequence shown here is derived from an EMBL/GenBank/DDBJ whole genome shotgun (WGS) entry which is preliminary data.</text>
</comment>
<evidence type="ECO:0000313" key="7">
    <source>
        <dbReference type="EMBL" id="MBD2866769.1"/>
    </source>
</evidence>
<evidence type="ECO:0000256" key="1">
    <source>
        <dbReference type="ARBA" id="ARBA00022741"/>
    </source>
</evidence>
<protein>
    <submittedName>
        <fullName evidence="7">ATP-dependent helicase HrpB</fullName>
    </submittedName>
</protein>
<dbReference type="AlphaFoldDB" id="A0A927CG00"/>
<dbReference type="GO" id="GO:0004386">
    <property type="term" value="F:helicase activity"/>
    <property type="evidence" value="ECO:0007669"/>
    <property type="project" value="UniProtKB-KW"/>
</dbReference>
<dbReference type="InterPro" id="IPR010225">
    <property type="entry name" value="HrpB"/>
</dbReference>
<evidence type="ECO:0000256" key="2">
    <source>
        <dbReference type="ARBA" id="ARBA00022801"/>
    </source>
</evidence>
<organism evidence="7 8">
    <name type="scientific">Paenibacillus oceani</name>
    <dbReference type="NCBI Taxonomy" id="2772510"/>
    <lineage>
        <taxon>Bacteria</taxon>
        <taxon>Bacillati</taxon>
        <taxon>Bacillota</taxon>
        <taxon>Bacilli</taxon>
        <taxon>Bacillales</taxon>
        <taxon>Paenibacillaceae</taxon>
        <taxon>Paenibacillus</taxon>
    </lineage>
</organism>
<dbReference type="Gene3D" id="3.40.50.300">
    <property type="entry name" value="P-loop containing nucleotide triphosphate hydrolases"/>
    <property type="match status" value="2"/>
</dbReference>
<dbReference type="GO" id="GO:0005524">
    <property type="term" value="F:ATP binding"/>
    <property type="evidence" value="ECO:0007669"/>
    <property type="project" value="UniProtKB-KW"/>
</dbReference>
<dbReference type="PIRSF" id="PIRSF005496">
    <property type="entry name" value="ATP_hel_hrpB"/>
    <property type="match status" value="1"/>
</dbReference>
<dbReference type="CDD" id="cd17990">
    <property type="entry name" value="DEXHc_HrpB"/>
    <property type="match status" value="1"/>
</dbReference>
<sequence length="847" mass="92737">MGDNTLTARLPIESVLPDVITQLNERTSAVLVALPGAGKTTRVPLALLEADPAWLKGKRILMLEPRRIAARSAAAYMSALLGEPVGRTVGYRVRMDTRVGPGTRIEVITEGVLTRMLQSDPSLAGVGLVIFDEFHERSLQADLGLALCLQSRALFREDLRLLVMSATIDARPVATLLGDAPVLASEGRIFPVRTDYLSSKPEGRLEELVVRTVMRAMAEESGDVLVFLPGAGEIRRVEQLLGQQHLDAAVTVLPLHGNLPQEAQDRAIAPGKPGVRKIVLSTSIAETSLTIEGTRIVIDSGLMRVPMFSPQTGMSRLETVRVSKDSADQRRGRAGRLSPGVCYRLWTEQEELYFDPHRVPEIEQADLAQLALDLAEWGTTDPGELSWLSEPPAAAYRQACELLAQFGALDRNGAITAHGRRMSEAGLHPRLAHMTIRAMSLGLGSTACALAALLHERDLFRRGASGTASADLRLRLDALERARNGGKPDEAMALFGLQADSAAVKRALAEADNWSRALGITGRGRIDSDACGLLLALAYPDRIGQSRGGGKYVLSSGRGAVFAEIQELSNAPYIVAAELDDKGPESRIQLAAPVQLAELLQRFGDDIADESVVAWDRTVQAVRARVRKRFGALVLSDAPQSGPDPEETVRAMLEGVRVEGLGILPWTKTARALQQRILFLRRHDEAWPDLSDEALAESLPEWLEPHLEGIRSRSELQRLNLAAVFEAVLPWEKRRKLDELAPTHLIVPSGSRLPIDYGDPEAPFLSARLQEMFGLTDTPRIAGGRVAVTIHLLSPAQRPVQVTRDLSSFWRETYFEVKKDLKGRYPKHYWPDDPMSAVPTNRVRPKT</sequence>
<dbReference type="GO" id="GO:0003676">
    <property type="term" value="F:nucleic acid binding"/>
    <property type="evidence" value="ECO:0007669"/>
    <property type="project" value="InterPro"/>
</dbReference>
<dbReference type="SMART" id="SM00847">
    <property type="entry name" value="HA2"/>
    <property type="match status" value="1"/>
</dbReference>
<dbReference type="EMBL" id="JACXJA010000069">
    <property type="protein sequence ID" value="MBD2866769.1"/>
    <property type="molecule type" value="Genomic_DNA"/>
</dbReference>
<name>A0A927CG00_9BACL</name>
<dbReference type="PANTHER" id="PTHR43519">
    <property type="entry name" value="ATP-DEPENDENT RNA HELICASE HRPB"/>
    <property type="match status" value="1"/>
</dbReference>
<dbReference type="InterPro" id="IPR014001">
    <property type="entry name" value="Helicase_ATP-bd"/>
</dbReference>
<dbReference type="PROSITE" id="PS51194">
    <property type="entry name" value="HELICASE_CTER"/>
    <property type="match status" value="1"/>
</dbReference>
<dbReference type="InterPro" id="IPR049614">
    <property type="entry name" value="HrpB_DEXH"/>
</dbReference>
<dbReference type="InterPro" id="IPR007502">
    <property type="entry name" value="Helicase-assoc_dom"/>
</dbReference>
<dbReference type="Proteomes" id="UP000639396">
    <property type="component" value="Unassembled WGS sequence"/>
</dbReference>
<dbReference type="InterPro" id="IPR011545">
    <property type="entry name" value="DEAD/DEAH_box_helicase_dom"/>
</dbReference>
<keyword evidence="8" id="KW-1185">Reference proteome</keyword>
<evidence type="ECO:0000256" key="3">
    <source>
        <dbReference type="ARBA" id="ARBA00022806"/>
    </source>
</evidence>
<accession>A0A927CG00</accession>
<dbReference type="PANTHER" id="PTHR43519:SF1">
    <property type="entry name" value="ATP-DEPENDENT RNA HELICASE HRPB"/>
    <property type="match status" value="1"/>
</dbReference>
<dbReference type="NCBIfam" id="TIGR01970">
    <property type="entry name" value="DEAH_box_HrpB"/>
    <property type="match status" value="1"/>
</dbReference>
<dbReference type="FunFam" id="3.40.50.300:FF:002125">
    <property type="entry name" value="ATP-dependent helicase HrpB"/>
    <property type="match status" value="1"/>
</dbReference>
<dbReference type="CDD" id="cd18791">
    <property type="entry name" value="SF2_C_RHA"/>
    <property type="match status" value="1"/>
</dbReference>
<dbReference type="GO" id="GO:0016787">
    <property type="term" value="F:hydrolase activity"/>
    <property type="evidence" value="ECO:0007669"/>
    <property type="project" value="UniProtKB-KW"/>
</dbReference>
<feature type="domain" description="Helicase C-terminal" evidence="6">
    <location>
        <begin position="204"/>
        <end position="378"/>
    </location>
</feature>
<evidence type="ECO:0000313" key="8">
    <source>
        <dbReference type="Proteomes" id="UP000639396"/>
    </source>
</evidence>
<keyword evidence="4" id="KW-0067">ATP-binding</keyword>
<dbReference type="Pfam" id="PF00271">
    <property type="entry name" value="Helicase_C"/>
    <property type="match status" value="1"/>
</dbReference>
<proteinExistence type="predicted"/>
<dbReference type="InterPro" id="IPR001650">
    <property type="entry name" value="Helicase_C-like"/>
</dbReference>
<dbReference type="SUPFAM" id="SSF52540">
    <property type="entry name" value="P-loop containing nucleoside triphosphate hydrolases"/>
    <property type="match status" value="1"/>
</dbReference>
<dbReference type="Pfam" id="PF08482">
    <property type="entry name" value="HrpB_C"/>
    <property type="match status" value="1"/>
</dbReference>
<feature type="domain" description="Helicase ATP-binding" evidence="5">
    <location>
        <begin position="20"/>
        <end position="186"/>
    </location>
</feature>
<dbReference type="InterPro" id="IPR027417">
    <property type="entry name" value="P-loop_NTPase"/>
</dbReference>
<keyword evidence="1" id="KW-0547">Nucleotide-binding</keyword>
<evidence type="ECO:0000256" key="4">
    <source>
        <dbReference type="ARBA" id="ARBA00022840"/>
    </source>
</evidence>
<dbReference type="SMART" id="SM00487">
    <property type="entry name" value="DEXDc"/>
    <property type="match status" value="1"/>
</dbReference>
<dbReference type="Pfam" id="PF00270">
    <property type="entry name" value="DEAD"/>
    <property type="match status" value="1"/>
</dbReference>